<reference evidence="2 3" key="1">
    <citation type="submission" date="2023-03" db="EMBL/GenBank/DDBJ databases">
        <title>High recombination rates correlate with genetic variation in Cardiocondyla obscurior ants.</title>
        <authorList>
            <person name="Errbii M."/>
        </authorList>
    </citation>
    <scope>NUCLEOTIDE SEQUENCE [LARGE SCALE GENOMIC DNA]</scope>
    <source>
        <strain evidence="2">Alpha-2009</strain>
        <tissue evidence="2">Whole body</tissue>
    </source>
</reference>
<evidence type="ECO:0000313" key="3">
    <source>
        <dbReference type="Proteomes" id="UP001430953"/>
    </source>
</evidence>
<organism evidence="2 3">
    <name type="scientific">Cardiocondyla obscurior</name>
    <dbReference type="NCBI Taxonomy" id="286306"/>
    <lineage>
        <taxon>Eukaryota</taxon>
        <taxon>Metazoa</taxon>
        <taxon>Ecdysozoa</taxon>
        <taxon>Arthropoda</taxon>
        <taxon>Hexapoda</taxon>
        <taxon>Insecta</taxon>
        <taxon>Pterygota</taxon>
        <taxon>Neoptera</taxon>
        <taxon>Endopterygota</taxon>
        <taxon>Hymenoptera</taxon>
        <taxon>Apocrita</taxon>
        <taxon>Aculeata</taxon>
        <taxon>Formicoidea</taxon>
        <taxon>Formicidae</taxon>
        <taxon>Myrmicinae</taxon>
        <taxon>Cardiocondyla</taxon>
    </lineage>
</organism>
<feature type="compositionally biased region" description="Basic and acidic residues" evidence="1">
    <location>
        <begin position="46"/>
        <end position="67"/>
    </location>
</feature>
<dbReference type="EMBL" id="JADYXP020000013">
    <property type="protein sequence ID" value="KAL0111912.1"/>
    <property type="molecule type" value="Genomic_DNA"/>
</dbReference>
<keyword evidence="3" id="KW-1185">Reference proteome</keyword>
<sequence>MRGRTGGSRPIEDFGESLKIIESQRTIVKDEESAERSEMAGDEDEEKKGREKKRDKGRQEEKEKGLFSNVRRDKADWGIILCTETHVSNNFQKLPLYVRLL</sequence>
<name>A0AAW2FD79_9HYME</name>
<feature type="region of interest" description="Disordered" evidence="1">
    <location>
        <begin position="23"/>
        <end position="67"/>
    </location>
</feature>
<comment type="caution">
    <text evidence="2">The sequence shown here is derived from an EMBL/GenBank/DDBJ whole genome shotgun (WGS) entry which is preliminary data.</text>
</comment>
<feature type="compositionally biased region" description="Basic and acidic residues" evidence="1">
    <location>
        <begin position="27"/>
        <end position="39"/>
    </location>
</feature>
<evidence type="ECO:0000256" key="1">
    <source>
        <dbReference type="SAM" id="MobiDB-lite"/>
    </source>
</evidence>
<gene>
    <name evidence="2" type="ORF">PUN28_013256</name>
</gene>
<dbReference type="Proteomes" id="UP001430953">
    <property type="component" value="Unassembled WGS sequence"/>
</dbReference>
<dbReference type="AlphaFoldDB" id="A0AAW2FD79"/>
<protein>
    <submittedName>
        <fullName evidence="2">Uncharacterized protein</fullName>
    </submittedName>
</protein>
<accession>A0AAW2FD79</accession>
<proteinExistence type="predicted"/>
<evidence type="ECO:0000313" key="2">
    <source>
        <dbReference type="EMBL" id="KAL0111912.1"/>
    </source>
</evidence>